<dbReference type="Proteomes" id="UP000191408">
    <property type="component" value="Unassembled WGS sequence"/>
</dbReference>
<accession>A0A1V6NKD5</accession>
<proteinExistence type="predicted"/>
<feature type="region of interest" description="Disordered" evidence="1">
    <location>
        <begin position="27"/>
        <end position="114"/>
    </location>
</feature>
<feature type="compositionally biased region" description="Polar residues" evidence="1">
    <location>
        <begin position="29"/>
        <end position="112"/>
    </location>
</feature>
<organism evidence="2 3">
    <name type="scientific">Penicillium polonicum</name>
    <dbReference type="NCBI Taxonomy" id="60169"/>
    <lineage>
        <taxon>Eukaryota</taxon>
        <taxon>Fungi</taxon>
        <taxon>Dikarya</taxon>
        <taxon>Ascomycota</taxon>
        <taxon>Pezizomycotina</taxon>
        <taxon>Eurotiomycetes</taxon>
        <taxon>Eurotiomycetidae</taxon>
        <taxon>Eurotiales</taxon>
        <taxon>Aspergillaceae</taxon>
        <taxon>Penicillium</taxon>
    </lineage>
</organism>
<evidence type="ECO:0000313" key="3">
    <source>
        <dbReference type="Proteomes" id="UP000191408"/>
    </source>
</evidence>
<dbReference type="AlphaFoldDB" id="A0A1V6NKD5"/>
<sequence>MPLAQHLKATLHSQPLVPRVDCTFAFASDNRQPTPTNANQRQPTPTNANQRQPTPTNANQRQPTPTNANQRQPTPTNANQRQPTPTNANQRQPTPTNANQRQPTTRIDNQPPSIHIKRKTNLNMHLSTLLLLSASLASAQYGPSPEELEHLTNINGVQNDQNQNQNQNQGQNHNPDYNGNYGNHEADYENFVPSPHTPIQAQAASSPTPIHSTFSTFVVRPSQAFVAPNQAPAPGYEYNYPTPAVSKPLATQPVQQAPAPAPQHPEYPPQDKPQDSPRSYGPPFGAEDEDVSAGASGGIAPINPLKPGSQVAPAPLFTNSKHGKDEGNTFCIGKCFEEESEAKCAKPYAG</sequence>
<evidence type="ECO:0000313" key="2">
    <source>
        <dbReference type="EMBL" id="OQD65198.1"/>
    </source>
</evidence>
<dbReference type="STRING" id="60169.A0A1V6NKD5"/>
<dbReference type="OrthoDB" id="4352075at2759"/>
<dbReference type="EMBL" id="MDYM01000006">
    <property type="protein sequence ID" value="OQD65198.1"/>
    <property type="molecule type" value="Genomic_DNA"/>
</dbReference>
<feature type="compositionally biased region" description="Low complexity" evidence="1">
    <location>
        <begin position="158"/>
        <end position="174"/>
    </location>
</feature>
<feature type="region of interest" description="Disordered" evidence="1">
    <location>
        <begin position="158"/>
        <end position="208"/>
    </location>
</feature>
<feature type="region of interest" description="Disordered" evidence="1">
    <location>
        <begin position="252"/>
        <end position="323"/>
    </location>
</feature>
<feature type="compositionally biased region" description="Pro residues" evidence="1">
    <location>
        <begin position="259"/>
        <end position="271"/>
    </location>
</feature>
<comment type="caution">
    <text evidence="2">The sequence shown here is derived from an EMBL/GenBank/DDBJ whole genome shotgun (WGS) entry which is preliminary data.</text>
</comment>
<evidence type="ECO:0000256" key="1">
    <source>
        <dbReference type="SAM" id="MobiDB-lite"/>
    </source>
</evidence>
<gene>
    <name evidence="2" type="ORF">PENPOL_c006G05952</name>
</gene>
<feature type="compositionally biased region" description="Polar residues" evidence="1">
    <location>
        <begin position="197"/>
        <end position="208"/>
    </location>
</feature>
<protein>
    <submittedName>
        <fullName evidence="2">Uncharacterized protein</fullName>
    </submittedName>
</protein>
<name>A0A1V6NKD5_PENPO</name>
<keyword evidence="3" id="KW-1185">Reference proteome</keyword>
<reference evidence="3" key="1">
    <citation type="journal article" date="2017" name="Nat. Microbiol.">
        <title>Global analysis of biosynthetic gene clusters reveals vast potential of secondary metabolite production in Penicillium species.</title>
        <authorList>
            <person name="Nielsen J.C."/>
            <person name="Grijseels S."/>
            <person name="Prigent S."/>
            <person name="Ji B."/>
            <person name="Dainat J."/>
            <person name="Nielsen K.F."/>
            <person name="Frisvad J.C."/>
            <person name="Workman M."/>
            <person name="Nielsen J."/>
        </authorList>
    </citation>
    <scope>NUCLEOTIDE SEQUENCE [LARGE SCALE GENOMIC DNA]</scope>
    <source>
        <strain evidence="3">IBT 4502</strain>
    </source>
</reference>